<dbReference type="InterPro" id="IPR039467">
    <property type="entry name" value="TFIIIB_B''_Myb"/>
</dbReference>
<proteinExistence type="predicted"/>
<dbReference type="EMBL" id="MU157833">
    <property type="protein sequence ID" value="KAF9532129.1"/>
    <property type="molecule type" value="Genomic_DNA"/>
</dbReference>
<dbReference type="GO" id="GO:0001156">
    <property type="term" value="F:TFIIIC-class transcription factor complex binding"/>
    <property type="evidence" value="ECO:0007669"/>
    <property type="project" value="TreeGrafter"/>
</dbReference>
<evidence type="ECO:0000259" key="3">
    <source>
        <dbReference type="PROSITE" id="PS51293"/>
    </source>
</evidence>
<dbReference type="SUPFAM" id="SSF46689">
    <property type="entry name" value="Homeodomain-like"/>
    <property type="match status" value="1"/>
</dbReference>
<dbReference type="InterPro" id="IPR017930">
    <property type="entry name" value="Myb_dom"/>
</dbReference>
<feature type="region of interest" description="Disordered" evidence="1">
    <location>
        <begin position="244"/>
        <end position="319"/>
    </location>
</feature>
<sequence length="319" mass="34976">MASICADTGQGRISSKALEILNNHATWKVRNKEKRARMKAIMEARKYGRNEEDVDTDVDAAGGSSEQDRQGENATSPPILSTVDKSAGPSTTVDTPQRPGPVDESGSGFDYSENMATSRYNVQVRVGPNGEMIIDEESLLVDRVENDDTENYTHVTESDYTKFVNSATYGKRFRGSRWSADETELFFEALSQYGENYELIACVLPGRDRKACKNKFKSEDKKNPARINYCLNNSIPVDMKTLSRMTGKDFSGPVPEITGPPPPPAPQLDPPAIPDNATQNETPRSEPEILPTKKRSRSKSSGGTDGDVVIIGQADGFNA</sequence>
<feature type="domain" description="Myb-like" evidence="2">
    <location>
        <begin position="170"/>
        <end position="218"/>
    </location>
</feature>
<dbReference type="PROSITE" id="PS50090">
    <property type="entry name" value="MYB_LIKE"/>
    <property type="match status" value="1"/>
</dbReference>
<dbReference type="Pfam" id="PF15963">
    <property type="entry name" value="Myb_DNA-bind_7"/>
    <property type="match status" value="1"/>
</dbReference>
<dbReference type="GO" id="GO:0000126">
    <property type="term" value="C:transcription factor TFIIIB complex"/>
    <property type="evidence" value="ECO:0007669"/>
    <property type="project" value="TreeGrafter"/>
</dbReference>
<evidence type="ECO:0000259" key="2">
    <source>
        <dbReference type="PROSITE" id="PS50090"/>
    </source>
</evidence>
<feature type="domain" description="HTH myb-type" evidence="4">
    <location>
        <begin position="170"/>
        <end position="224"/>
    </location>
</feature>
<gene>
    <name evidence="5" type="ORF">CPB83DRAFT_760197</name>
</gene>
<dbReference type="Gene3D" id="1.10.10.60">
    <property type="entry name" value="Homeodomain-like"/>
    <property type="match status" value="1"/>
</dbReference>
<dbReference type="InterPro" id="IPR001005">
    <property type="entry name" value="SANT/Myb"/>
</dbReference>
<dbReference type="PROSITE" id="PS51293">
    <property type="entry name" value="SANT"/>
    <property type="match status" value="1"/>
</dbReference>
<feature type="domain" description="SANT" evidence="3">
    <location>
        <begin position="176"/>
        <end position="224"/>
    </location>
</feature>
<evidence type="ECO:0008006" key="7">
    <source>
        <dbReference type="Google" id="ProtNLM"/>
    </source>
</evidence>
<dbReference type="OrthoDB" id="272624at2759"/>
<feature type="compositionally biased region" description="Pro residues" evidence="1">
    <location>
        <begin position="258"/>
        <end position="273"/>
    </location>
</feature>
<dbReference type="PROSITE" id="PS51294">
    <property type="entry name" value="HTH_MYB"/>
    <property type="match status" value="1"/>
</dbReference>
<dbReference type="Proteomes" id="UP000807306">
    <property type="component" value="Unassembled WGS sequence"/>
</dbReference>
<dbReference type="InterPro" id="IPR017884">
    <property type="entry name" value="SANT_dom"/>
</dbReference>
<dbReference type="InterPro" id="IPR009057">
    <property type="entry name" value="Homeodomain-like_sf"/>
</dbReference>
<reference evidence="5" key="1">
    <citation type="submission" date="2020-11" db="EMBL/GenBank/DDBJ databases">
        <authorList>
            <consortium name="DOE Joint Genome Institute"/>
            <person name="Ahrendt S."/>
            <person name="Riley R."/>
            <person name="Andreopoulos W."/>
            <person name="Labutti K."/>
            <person name="Pangilinan J."/>
            <person name="Ruiz-Duenas F.J."/>
            <person name="Barrasa J.M."/>
            <person name="Sanchez-Garcia M."/>
            <person name="Camarero S."/>
            <person name="Miyauchi S."/>
            <person name="Serrano A."/>
            <person name="Linde D."/>
            <person name="Babiker R."/>
            <person name="Drula E."/>
            <person name="Ayuso-Fernandez I."/>
            <person name="Pacheco R."/>
            <person name="Padilla G."/>
            <person name="Ferreira P."/>
            <person name="Barriuso J."/>
            <person name="Kellner H."/>
            <person name="Castanera R."/>
            <person name="Alfaro M."/>
            <person name="Ramirez L."/>
            <person name="Pisabarro A.G."/>
            <person name="Kuo A."/>
            <person name="Tritt A."/>
            <person name="Lipzen A."/>
            <person name="He G."/>
            <person name="Yan M."/>
            <person name="Ng V."/>
            <person name="Cullen D."/>
            <person name="Martin F."/>
            <person name="Rosso M.-N."/>
            <person name="Henrissat B."/>
            <person name="Hibbett D."/>
            <person name="Martinez A.T."/>
            <person name="Grigoriev I.V."/>
        </authorList>
    </citation>
    <scope>NUCLEOTIDE SEQUENCE</scope>
    <source>
        <strain evidence="5">CBS 506.95</strain>
    </source>
</reference>
<feature type="region of interest" description="Disordered" evidence="1">
    <location>
        <begin position="43"/>
        <end position="113"/>
    </location>
</feature>
<evidence type="ECO:0000313" key="6">
    <source>
        <dbReference type="Proteomes" id="UP000807306"/>
    </source>
</evidence>
<evidence type="ECO:0000259" key="4">
    <source>
        <dbReference type="PROSITE" id="PS51294"/>
    </source>
</evidence>
<name>A0A9P6JTU3_9AGAR</name>
<dbReference type="SMART" id="SM00717">
    <property type="entry name" value="SANT"/>
    <property type="match status" value="1"/>
</dbReference>
<accession>A0A9P6JTU3</accession>
<dbReference type="CDD" id="cd00167">
    <property type="entry name" value="SANT"/>
    <property type="match status" value="1"/>
</dbReference>
<dbReference type="GO" id="GO:0070898">
    <property type="term" value="P:RNA polymerase III preinitiation complex assembly"/>
    <property type="evidence" value="ECO:0007669"/>
    <property type="project" value="TreeGrafter"/>
</dbReference>
<evidence type="ECO:0000313" key="5">
    <source>
        <dbReference type="EMBL" id="KAF9532129.1"/>
    </source>
</evidence>
<organism evidence="5 6">
    <name type="scientific">Crepidotus variabilis</name>
    <dbReference type="NCBI Taxonomy" id="179855"/>
    <lineage>
        <taxon>Eukaryota</taxon>
        <taxon>Fungi</taxon>
        <taxon>Dikarya</taxon>
        <taxon>Basidiomycota</taxon>
        <taxon>Agaricomycotina</taxon>
        <taxon>Agaricomycetes</taxon>
        <taxon>Agaricomycetidae</taxon>
        <taxon>Agaricales</taxon>
        <taxon>Agaricineae</taxon>
        <taxon>Crepidotaceae</taxon>
        <taxon>Crepidotus</taxon>
    </lineage>
</organism>
<dbReference type="PANTHER" id="PTHR22929:SF0">
    <property type="entry name" value="TRANSCRIPTION FACTOR TFIIIB COMPONENT B'' HOMOLOG"/>
    <property type="match status" value="1"/>
</dbReference>
<dbReference type="PANTHER" id="PTHR22929">
    <property type="entry name" value="RNA POLYMERASE III TRANSCRIPTION INITIATION FACTOR B"/>
    <property type="match status" value="1"/>
</dbReference>
<protein>
    <recommendedName>
        <fullName evidence="7">Myb-like domain-containing protein</fullName>
    </recommendedName>
</protein>
<evidence type="ECO:0000256" key="1">
    <source>
        <dbReference type="SAM" id="MobiDB-lite"/>
    </source>
</evidence>
<dbReference type="AlphaFoldDB" id="A0A9P6JTU3"/>
<comment type="caution">
    <text evidence="5">The sequence shown here is derived from an EMBL/GenBank/DDBJ whole genome shotgun (WGS) entry which is preliminary data.</text>
</comment>
<keyword evidence="6" id="KW-1185">Reference proteome</keyword>